<dbReference type="PROSITE" id="PS00018">
    <property type="entry name" value="EF_HAND_1"/>
    <property type="match status" value="4"/>
</dbReference>
<dbReference type="Pfam" id="PF13499">
    <property type="entry name" value="EF-hand_7"/>
    <property type="match status" value="2"/>
</dbReference>
<gene>
    <name evidence="6" type="primary">ORF70742</name>
</gene>
<dbReference type="GO" id="GO:0016460">
    <property type="term" value="C:myosin II complex"/>
    <property type="evidence" value="ECO:0007669"/>
    <property type="project" value="TreeGrafter"/>
</dbReference>
<keyword evidence="2" id="KW-0106">Calcium</keyword>
<feature type="domain" description="EF-hand" evidence="5">
    <location>
        <begin position="128"/>
        <end position="163"/>
    </location>
</feature>
<evidence type="ECO:0000256" key="4">
    <source>
        <dbReference type="SAM" id="MobiDB-lite"/>
    </source>
</evidence>
<dbReference type="PANTHER" id="PTHR23048">
    <property type="entry name" value="MYOSIN LIGHT CHAIN 1, 3"/>
    <property type="match status" value="1"/>
</dbReference>
<reference evidence="6" key="1">
    <citation type="submission" date="2014-12" db="EMBL/GenBank/DDBJ databases">
        <title>Insight into the proteome of Arion vulgaris.</title>
        <authorList>
            <person name="Aradska J."/>
            <person name="Bulat T."/>
            <person name="Smidak R."/>
            <person name="Sarate P."/>
            <person name="Gangsoo J."/>
            <person name="Sialana F."/>
            <person name="Bilban M."/>
            <person name="Lubec G."/>
        </authorList>
    </citation>
    <scope>NUCLEOTIDE SEQUENCE</scope>
    <source>
        <tissue evidence="6">Skin</tissue>
    </source>
</reference>
<keyword evidence="1" id="KW-0677">Repeat</keyword>
<dbReference type="InterPro" id="IPR050230">
    <property type="entry name" value="CALM/Myosin/TropC-like"/>
</dbReference>
<feature type="region of interest" description="Disordered" evidence="4">
    <location>
        <begin position="250"/>
        <end position="287"/>
    </location>
</feature>
<feature type="domain" description="EF-hand" evidence="5">
    <location>
        <begin position="210"/>
        <end position="245"/>
    </location>
</feature>
<dbReference type="GO" id="GO:0005509">
    <property type="term" value="F:calcium ion binding"/>
    <property type="evidence" value="ECO:0007669"/>
    <property type="project" value="InterPro"/>
</dbReference>
<dbReference type="PROSITE" id="PS50222">
    <property type="entry name" value="EF_HAND_2"/>
    <property type="match status" value="4"/>
</dbReference>
<dbReference type="Gene3D" id="1.10.238.10">
    <property type="entry name" value="EF-hand"/>
    <property type="match status" value="3"/>
</dbReference>
<dbReference type="EMBL" id="HACG01022719">
    <property type="protein sequence ID" value="CEK69584.1"/>
    <property type="molecule type" value="Transcribed_RNA"/>
</dbReference>
<dbReference type="PANTHER" id="PTHR23048:SF0">
    <property type="entry name" value="CALMODULIN LIKE 3"/>
    <property type="match status" value="1"/>
</dbReference>
<protein>
    <recommendedName>
        <fullName evidence="5">EF-hand domain-containing protein</fullName>
    </recommendedName>
</protein>
<evidence type="ECO:0000256" key="3">
    <source>
        <dbReference type="ARBA" id="ARBA00023179"/>
    </source>
</evidence>
<feature type="domain" description="EF-hand" evidence="5">
    <location>
        <begin position="174"/>
        <end position="209"/>
    </location>
</feature>
<feature type="compositionally biased region" description="Low complexity" evidence="4">
    <location>
        <begin position="250"/>
        <end position="279"/>
    </location>
</feature>
<keyword evidence="3" id="KW-0514">Muscle protein</keyword>
<dbReference type="InterPro" id="IPR011992">
    <property type="entry name" value="EF-hand-dom_pair"/>
</dbReference>
<dbReference type="AlphaFoldDB" id="A0A0B6ZLS3"/>
<dbReference type="FunFam" id="1.10.238.10:FF:000001">
    <property type="entry name" value="Calmodulin 1"/>
    <property type="match status" value="1"/>
</dbReference>
<dbReference type="SUPFAM" id="SSF47473">
    <property type="entry name" value="EF-hand"/>
    <property type="match status" value="1"/>
</dbReference>
<feature type="domain" description="EF-hand" evidence="5">
    <location>
        <begin position="92"/>
        <end position="127"/>
    </location>
</feature>
<feature type="region of interest" description="Disordered" evidence="4">
    <location>
        <begin position="68"/>
        <end position="88"/>
    </location>
</feature>
<accession>A0A0B6ZLS3</accession>
<dbReference type="InterPro" id="IPR018247">
    <property type="entry name" value="EF_Hand_1_Ca_BS"/>
</dbReference>
<name>A0A0B6ZLS3_9EUPU</name>
<evidence type="ECO:0000259" key="5">
    <source>
        <dbReference type="PROSITE" id="PS50222"/>
    </source>
</evidence>
<evidence type="ECO:0000256" key="2">
    <source>
        <dbReference type="ARBA" id="ARBA00022837"/>
    </source>
</evidence>
<proteinExistence type="predicted"/>
<dbReference type="CDD" id="cd00051">
    <property type="entry name" value="EFh"/>
    <property type="match status" value="2"/>
</dbReference>
<evidence type="ECO:0000256" key="1">
    <source>
        <dbReference type="ARBA" id="ARBA00022737"/>
    </source>
</evidence>
<evidence type="ECO:0000313" key="6">
    <source>
        <dbReference type="EMBL" id="CEK69584.1"/>
    </source>
</evidence>
<dbReference type="SMART" id="SM00054">
    <property type="entry name" value="EFh"/>
    <property type="match status" value="4"/>
</dbReference>
<organism evidence="6">
    <name type="scientific">Arion vulgaris</name>
    <dbReference type="NCBI Taxonomy" id="1028688"/>
    <lineage>
        <taxon>Eukaryota</taxon>
        <taxon>Metazoa</taxon>
        <taxon>Spiralia</taxon>
        <taxon>Lophotrochozoa</taxon>
        <taxon>Mollusca</taxon>
        <taxon>Gastropoda</taxon>
        <taxon>Heterobranchia</taxon>
        <taxon>Euthyneura</taxon>
        <taxon>Panpulmonata</taxon>
        <taxon>Eupulmonata</taxon>
        <taxon>Stylommatophora</taxon>
        <taxon>Helicina</taxon>
        <taxon>Arionoidea</taxon>
        <taxon>Arionidae</taxon>
        <taxon>Arion</taxon>
    </lineage>
</organism>
<sequence length="287" mass="32070">RDNVYLCICLARGEFCAAMKTLDNHKLDVVTDEVNVVVGVQHQDAVTAGSTKSRKLLRFSPKLRKRKSEKGAHGVTMATSNDGHVPNGLNDKERLEMKQAFELFDKNNDGKISCEELGGVLRTLGHDYTQIEVEDMIKHADTNENGYVEYDEFLVLMKRWSTDVVDAPTEQTKEEEDKTKETFKVFDIDGNGYIDQHELRYIMKRLGENLEEEDVKEMFQLADLNGDGLIDYDEFQKLLGGLEGGFKFSAAKQAPSSSSTSSSTSSTTSSKQTPKSSKSSSKDGKKK</sequence>
<feature type="non-terminal residue" evidence="6">
    <location>
        <position position="1"/>
    </location>
</feature>
<dbReference type="InterPro" id="IPR002048">
    <property type="entry name" value="EF_hand_dom"/>
</dbReference>